<reference evidence="2" key="1">
    <citation type="submission" date="2013-07" db="EMBL/GenBank/DDBJ databases">
        <title>Midgut Transcriptome Profiling of Anoplphora glabripennis, a Lignocellulose Degrading, Wood-Boring Cerambycid.</title>
        <authorList>
            <person name="Scully E.D."/>
            <person name="Hoover K."/>
            <person name="Carlson J.E."/>
            <person name="Tien M."/>
            <person name="Geib S.M."/>
        </authorList>
    </citation>
    <scope>NUCLEOTIDE SEQUENCE</scope>
</reference>
<dbReference type="Gene3D" id="3.60.10.10">
    <property type="entry name" value="Endonuclease/exonuclease/phosphatase"/>
    <property type="match status" value="1"/>
</dbReference>
<organism evidence="2">
    <name type="scientific">Anoplophora glabripennis</name>
    <name type="common">Asian longhorn beetle</name>
    <name type="synonym">Anoplophora nobilis</name>
    <dbReference type="NCBI Taxonomy" id="217634"/>
    <lineage>
        <taxon>Eukaryota</taxon>
        <taxon>Metazoa</taxon>
        <taxon>Ecdysozoa</taxon>
        <taxon>Arthropoda</taxon>
        <taxon>Hexapoda</taxon>
        <taxon>Insecta</taxon>
        <taxon>Pterygota</taxon>
        <taxon>Neoptera</taxon>
        <taxon>Endopterygota</taxon>
        <taxon>Coleoptera</taxon>
        <taxon>Polyphaga</taxon>
        <taxon>Cucujiformia</taxon>
        <taxon>Chrysomeloidea</taxon>
        <taxon>Cerambycidae</taxon>
        <taxon>Lamiinae</taxon>
        <taxon>Lamiini</taxon>
        <taxon>Anoplophora</taxon>
    </lineage>
</organism>
<name>V5H5N2_ANOGL</name>
<evidence type="ECO:0000259" key="1">
    <source>
        <dbReference type="Pfam" id="PF03372"/>
    </source>
</evidence>
<dbReference type="Pfam" id="PF03372">
    <property type="entry name" value="Exo_endo_phos"/>
    <property type="match status" value="1"/>
</dbReference>
<accession>V5H5N2</accession>
<dbReference type="PANTHER" id="PTHR33776">
    <property type="entry name" value="ENDO/EXONUCLEASE/PHOSPHATASE DOMAIN-CONTAINING PROTEIN"/>
    <property type="match status" value="1"/>
</dbReference>
<proteinExistence type="predicted"/>
<sequence>MVNTRSKRVIKFGHVNTRSILPSFLDVSDMITQNVFDVFAVTETWLSSDIPSNLVNIAGYNFYRRDRDTRGGGVGVFVNSSFSCEMIILDPHMDEQKRHLEHMWLKINFGNTNIALGIIYRPPKGHLDQAIDCLDNIMSVLTPSFDHIMVMGDVNVNLFHMNNKISQCFDSYDMVQLITEPTRITRYTETLLDPIFTTNPERCSSRGTLNTDIFSDHRLTFCEISFNIQKRKQKMVTFRDFKSFNIDR</sequence>
<feature type="non-terminal residue" evidence="2">
    <location>
        <position position="248"/>
    </location>
</feature>
<protein>
    <recommendedName>
        <fullName evidence="1">Endonuclease/exonuclease/phosphatase domain-containing protein</fullName>
    </recommendedName>
</protein>
<dbReference type="PANTHER" id="PTHR33776:SF3">
    <property type="entry name" value="PHD-TYPE DOMAIN-CONTAINING PROTEIN"/>
    <property type="match status" value="1"/>
</dbReference>
<feature type="domain" description="Endonuclease/exonuclease/phosphatase" evidence="1">
    <location>
        <begin position="16"/>
        <end position="217"/>
    </location>
</feature>
<dbReference type="AlphaFoldDB" id="V5H5N2"/>
<dbReference type="InterPro" id="IPR036691">
    <property type="entry name" value="Endo/exonu/phosph_ase_sf"/>
</dbReference>
<evidence type="ECO:0000313" key="2">
    <source>
        <dbReference type="EMBL" id="JAB68088.1"/>
    </source>
</evidence>
<dbReference type="EMBL" id="GALX01000378">
    <property type="protein sequence ID" value="JAB68088.1"/>
    <property type="molecule type" value="Transcribed_RNA"/>
</dbReference>
<dbReference type="SUPFAM" id="SSF56219">
    <property type="entry name" value="DNase I-like"/>
    <property type="match status" value="1"/>
</dbReference>
<dbReference type="InterPro" id="IPR005135">
    <property type="entry name" value="Endo/exonuclease/phosphatase"/>
</dbReference>
<dbReference type="GO" id="GO:0003824">
    <property type="term" value="F:catalytic activity"/>
    <property type="evidence" value="ECO:0007669"/>
    <property type="project" value="InterPro"/>
</dbReference>